<dbReference type="Gene3D" id="3.30.70.270">
    <property type="match status" value="1"/>
</dbReference>
<evidence type="ECO:0000313" key="2">
    <source>
        <dbReference type="EMBL" id="OGG48395.1"/>
    </source>
</evidence>
<gene>
    <name evidence="2" type="ORF">A2678_03085</name>
</gene>
<dbReference type="PANTHER" id="PTHR34047">
    <property type="entry name" value="NUCLEAR INTRON MATURASE 1, MITOCHONDRIAL-RELATED"/>
    <property type="match status" value="1"/>
</dbReference>
<proteinExistence type="predicted"/>
<dbReference type="InterPro" id="IPR043128">
    <property type="entry name" value="Rev_trsase/Diguanyl_cyclase"/>
</dbReference>
<reference evidence="2 3" key="1">
    <citation type="journal article" date="2016" name="Nat. Commun.">
        <title>Thousands of microbial genomes shed light on interconnected biogeochemical processes in an aquifer system.</title>
        <authorList>
            <person name="Anantharaman K."/>
            <person name="Brown C.T."/>
            <person name="Hug L.A."/>
            <person name="Sharon I."/>
            <person name="Castelle C.J."/>
            <person name="Probst A.J."/>
            <person name="Thomas B.C."/>
            <person name="Singh A."/>
            <person name="Wilkins M.J."/>
            <person name="Karaoz U."/>
            <person name="Brodie E.L."/>
            <person name="Williams K.H."/>
            <person name="Hubbard S.S."/>
            <person name="Banfield J.F."/>
        </authorList>
    </citation>
    <scope>NUCLEOTIDE SEQUENCE [LARGE SCALE GENOMIC DNA]</scope>
</reference>
<dbReference type="SUPFAM" id="SSF56672">
    <property type="entry name" value="DNA/RNA polymerases"/>
    <property type="match status" value="1"/>
</dbReference>
<accession>A0A1F6CGS6</accession>
<sequence length="321" mass="37751">MLEAWREFKRDKRKRADVQEFGRNLMSNVLDLHRELATGTYQHGGYHHFKISDPKPRDIHKASARDRLVHHSLHRKLYPFFDRIFIADSYSCRIEKGTHKAMNRFRAFAYKVSQNNTRTCWVLKCDIRKFFASIDHEALVRILRAHISDERLMLLLVNIIGSFNSDTVGRGLPLGNLTSQLLVNIYMNEFDQFVKHKIKAKYYIRYADDFVIFSHDRTHLVEILPYMDVFLRYQLKLKMHPNKVSIATLSSGVDFLGWVHFPDRRVLRTSTKKRMFRNIQEKQGHEATVQSYLGLLSHGNAWKLQESVKSLHEVALAKHSV</sequence>
<dbReference type="CDD" id="cd01651">
    <property type="entry name" value="RT_G2_intron"/>
    <property type="match status" value="1"/>
</dbReference>
<feature type="domain" description="Reverse transcriptase" evidence="1">
    <location>
        <begin position="1"/>
        <end position="260"/>
    </location>
</feature>
<evidence type="ECO:0000313" key="3">
    <source>
        <dbReference type="Proteomes" id="UP000178815"/>
    </source>
</evidence>
<dbReference type="PANTHER" id="PTHR34047:SF8">
    <property type="entry name" value="PROTEIN YKFC"/>
    <property type="match status" value="1"/>
</dbReference>
<name>A0A1F6CGS6_9BACT</name>
<dbReference type="EMBL" id="MFKU01000014">
    <property type="protein sequence ID" value="OGG48395.1"/>
    <property type="molecule type" value="Genomic_DNA"/>
</dbReference>
<dbReference type="InterPro" id="IPR043502">
    <property type="entry name" value="DNA/RNA_pol_sf"/>
</dbReference>
<dbReference type="STRING" id="1798481.A2678_03085"/>
<dbReference type="AlphaFoldDB" id="A0A1F6CGS6"/>
<dbReference type="InterPro" id="IPR051083">
    <property type="entry name" value="GrpII_Intron_Splice-Mob/Def"/>
</dbReference>
<organism evidence="2 3">
    <name type="scientific">Candidatus Kaiserbacteria bacterium RIFCSPHIGHO2_01_FULL_53_31</name>
    <dbReference type="NCBI Taxonomy" id="1798481"/>
    <lineage>
        <taxon>Bacteria</taxon>
        <taxon>Candidatus Kaiseribacteriota</taxon>
    </lineage>
</organism>
<dbReference type="InterPro" id="IPR000477">
    <property type="entry name" value="RT_dom"/>
</dbReference>
<dbReference type="Pfam" id="PF00078">
    <property type="entry name" value="RVT_1"/>
    <property type="match status" value="1"/>
</dbReference>
<comment type="caution">
    <text evidence="2">The sequence shown here is derived from an EMBL/GenBank/DDBJ whole genome shotgun (WGS) entry which is preliminary data.</text>
</comment>
<protein>
    <recommendedName>
        <fullName evidence="1">Reverse transcriptase domain-containing protein</fullName>
    </recommendedName>
</protein>
<dbReference type="PROSITE" id="PS50878">
    <property type="entry name" value="RT_POL"/>
    <property type="match status" value="1"/>
</dbReference>
<evidence type="ECO:0000259" key="1">
    <source>
        <dbReference type="PROSITE" id="PS50878"/>
    </source>
</evidence>
<dbReference type="Proteomes" id="UP000178815">
    <property type="component" value="Unassembled WGS sequence"/>
</dbReference>